<dbReference type="InterPro" id="IPR036526">
    <property type="entry name" value="C-N_Hydrolase_sf"/>
</dbReference>
<name>A0ABT0C418_9BACT</name>
<dbReference type="EMBL" id="JAKZMM010000042">
    <property type="protein sequence ID" value="MCJ2381757.1"/>
    <property type="molecule type" value="Genomic_DNA"/>
</dbReference>
<comment type="caution">
    <text evidence="2">The sequence shown here is derived from an EMBL/GenBank/DDBJ whole genome shotgun (WGS) entry which is preliminary data.</text>
</comment>
<protein>
    <submittedName>
        <fullName evidence="2">Amidohydrolase</fullName>
    </submittedName>
</protein>
<dbReference type="Pfam" id="PF00795">
    <property type="entry name" value="CN_hydrolase"/>
    <property type="match status" value="1"/>
</dbReference>
<dbReference type="CDD" id="cd07575">
    <property type="entry name" value="Xc-1258_like"/>
    <property type="match status" value="1"/>
</dbReference>
<evidence type="ECO:0000313" key="2">
    <source>
        <dbReference type="EMBL" id="MCJ2381757.1"/>
    </source>
</evidence>
<dbReference type="NCBIfam" id="NF007757">
    <property type="entry name" value="PRK10438.1"/>
    <property type="match status" value="1"/>
</dbReference>
<dbReference type="Gene3D" id="3.60.110.10">
    <property type="entry name" value="Carbon-nitrogen hydrolase"/>
    <property type="match status" value="1"/>
</dbReference>
<dbReference type="InterPro" id="IPR052737">
    <property type="entry name" value="Omega-amidase_YafV"/>
</dbReference>
<dbReference type="SUPFAM" id="SSF56317">
    <property type="entry name" value="Carbon-nitrogen hydrolase"/>
    <property type="match status" value="1"/>
</dbReference>
<sequence>MENDLRISLLQFPIEWEQKEKNLQACESRLKGNKGKTDLVVLPEMFTTGFSMNAQSLAEDVNGETISTVKCWASSLDMAVTGSFIACEDGHYYNRAFFITPDGQTYYYDKRHLFSMAGETKIYTAGSKRPIISYRGWNICLQICYDLRFPVWSRNQDHAYDLLIYMANWPEVRSSVWQPLLQARAIENQTYVCGVNRTGVDGKGFNYIGGSVLFSPKGERMGCAYNRKQCLLTRTLSADKLASFRRKFPVANDQDSFQINL</sequence>
<proteinExistence type="predicted"/>
<evidence type="ECO:0000259" key="1">
    <source>
        <dbReference type="PROSITE" id="PS50263"/>
    </source>
</evidence>
<accession>A0ABT0C418</accession>
<organism evidence="2 3">
    <name type="scientific">Parabacteroides faecalis</name>
    <dbReference type="NCBI Taxonomy" id="2924040"/>
    <lineage>
        <taxon>Bacteria</taxon>
        <taxon>Pseudomonadati</taxon>
        <taxon>Bacteroidota</taxon>
        <taxon>Bacteroidia</taxon>
        <taxon>Bacteroidales</taxon>
        <taxon>Tannerellaceae</taxon>
        <taxon>Parabacteroides</taxon>
    </lineage>
</organism>
<feature type="domain" description="CN hydrolase" evidence="1">
    <location>
        <begin position="5"/>
        <end position="238"/>
    </location>
</feature>
<keyword evidence="3" id="KW-1185">Reference proteome</keyword>
<dbReference type="PROSITE" id="PS50263">
    <property type="entry name" value="CN_HYDROLASE"/>
    <property type="match status" value="1"/>
</dbReference>
<dbReference type="RefSeq" id="WP_243326132.1">
    <property type="nucleotide sequence ID" value="NZ_JAKZMM010000042.1"/>
</dbReference>
<dbReference type="InterPro" id="IPR003010">
    <property type="entry name" value="C-N_Hydrolase"/>
</dbReference>
<reference evidence="2 3" key="1">
    <citation type="submission" date="2022-03" db="EMBL/GenBank/DDBJ databases">
        <title>Parabacteroides sp. nov. isolated from swine feces.</title>
        <authorList>
            <person name="Bak J.E."/>
        </authorList>
    </citation>
    <scope>NUCLEOTIDE SEQUENCE [LARGE SCALE GENOMIC DNA]</scope>
    <source>
        <strain evidence="2 3">AGMB00274</strain>
    </source>
</reference>
<dbReference type="PANTHER" id="PTHR47799:SF1">
    <property type="entry name" value="OMEGA-AMIDASE YAFV"/>
    <property type="match status" value="1"/>
</dbReference>
<dbReference type="PANTHER" id="PTHR47799">
    <property type="entry name" value="OMEGA-AMIDASE YAFV"/>
    <property type="match status" value="1"/>
</dbReference>
<gene>
    <name evidence="2" type="ORF">MUN53_14280</name>
</gene>
<dbReference type="Proteomes" id="UP001165444">
    <property type="component" value="Unassembled WGS sequence"/>
</dbReference>
<evidence type="ECO:0000313" key="3">
    <source>
        <dbReference type="Proteomes" id="UP001165444"/>
    </source>
</evidence>